<dbReference type="InterPro" id="IPR050232">
    <property type="entry name" value="FBL13/AtMIF1-like"/>
</dbReference>
<sequence length="472" mass="53711">MFNPKVEGAKRREEGEKLVVMDPNLKLAGSRSFASPKQLHIADSSDMISNLPDAVLGCILSLVPTKDAMRTSVLSKRWKGLWLSVSHYVFDEHSHGDRMLFVNLLNRVIHRETYIDKLSISCRDLHDPLLLHLFLCNVRELNLSFSEFDGPFNFPSSACSLESLISFKLKLCYNVLNLPSNICFSSLKTLHLECITFPDKPSNQQLFSNCCMLEHLVLDKCRWTTDNNVIHAPKVRNLTIHDELIERFTISKFVITIIGSEIQFLKYEGGLENEYILADQPSLAVADIHVAEVPRLFDNDRIVAFRAFLLLTKLKNARSLTITPDTAEVITSYERECPIPWPDFNNLTKLEITESSMDLTCDLLLLLISRAHCLQSLAFSQGIFVPEDEDWEWDHVPECFSTHLRNIHIGDLCGYPYELSILGFFLKHAMVLQKMVISFSVDMTESLEKQGVIRAKLLALPRGSISCVIDFC</sequence>
<dbReference type="PROSITE" id="PS50181">
    <property type="entry name" value="FBOX"/>
    <property type="match status" value="1"/>
</dbReference>
<dbReference type="Gramene" id="CDP06298">
    <property type="protein sequence ID" value="CDP06298"/>
    <property type="gene ID" value="GSCOC_T00023064001"/>
</dbReference>
<dbReference type="PANTHER" id="PTHR31900:SF30">
    <property type="entry name" value="SUPERFAMILY PROTEIN, PUTATIVE-RELATED"/>
    <property type="match status" value="1"/>
</dbReference>
<dbReference type="EMBL" id="HG739105">
    <property type="protein sequence ID" value="CDP06298.1"/>
    <property type="molecule type" value="Genomic_DNA"/>
</dbReference>
<dbReference type="Pfam" id="PF08387">
    <property type="entry name" value="FBD"/>
    <property type="match status" value="1"/>
</dbReference>
<dbReference type="Pfam" id="PF24758">
    <property type="entry name" value="LRR_At5g56370"/>
    <property type="match status" value="1"/>
</dbReference>
<dbReference type="CDD" id="cd22160">
    <property type="entry name" value="F-box_AtFBL13-like"/>
    <property type="match status" value="1"/>
</dbReference>
<dbReference type="SMART" id="SM00256">
    <property type="entry name" value="FBOX"/>
    <property type="match status" value="1"/>
</dbReference>
<dbReference type="OrthoDB" id="612216at2759"/>
<dbReference type="OMA" id="SSECEHW"/>
<dbReference type="InterPro" id="IPR055411">
    <property type="entry name" value="LRR_FXL15/At3g58940/PEG3-like"/>
</dbReference>
<dbReference type="InterPro" id="IPR006566">
    <property type="entry name" value="FBD"/>
</dbReference>
<dbReference type="InterPro" id="IPR036047">
    <property type="entry name" value="F-box-like_dom_sf"/>
</dbReference>
<evidence type="ECO:0000313" key="3">
    <source>
        <dbReference type="Proteomes" id="UP000295252"/>
    </source>
</evidence>
<protein>
    <recommendedName>
        <fullName evidence="1">F-box domain-containing protein</fullName>
    </recommendedName>
</protein>
<dbReference type="Gene3D" id="3.80.10.10">
    <property type="entry name" value="Ribonuclease Inhibitor"/>
    <property type="match status" value="1"/>
</dbReference>
<accession>A0A068UFA5</accession>
<evidence type="ECO:0000313" key="2">
    <source>
        <dbReference type="EMBL" id="CDP06298.1"/>
    </source>
</evidence>
<dbReference type="InterPro" id="IPR053781">
    <property type="entry name" value="F-box_AtFBL13-like"/>
</dbReference>
<dbReference type="SUPFAM" id="SSF81383">
    <property type="entry name" value="F-box domain"/>
    <property type="match status" value="1"/>
</dbReference>
<dbReference type="InterPro" id="IPR001810">
    <property type="entry name" value="F-box_dom"/>
</dbReference>
<dbReference type="Gene3D" id="1.20.1280.50">
    <property type="match status" value="1"/>
</dbReference>
<gene>
    <name evidence="2" type="ORF">GSCOC_T00023064001</name>
</gene>
<reference evidence="3" key="1">
    <citation type="journal article" date="2014" name="Science">
        <title>The coffee genome provides insight into the convergent evolution of caffeine biosynthesis.</title>
        <authorList>
            <person name="Denoeud F."/>
            <person name="Carretero-Paulet L."/>
            <person name="Dereeper A."/>
            <person name="Droc G."/>
            <person name="Guyot R."/>
            <person name="Pietrella M."/>
            <person name="Zheng C."/>
            <person name="Alberti A."/>
            <person name="Anthony F."/>
            <person name="Aprea G."/>
            <person name="Aury J.M."/>
            <person name="Bento P."/>
            <person name="Bernard M."/>
            <person name="Bocs S."/>
            <person name="Campa C."/>
            <person name="Cenci A."/>
            <person name="Combes M.C."/>
            <person name="Crouzillat D."/>
            <person name="Da Silva C."/>
            <person name="Daddiego L."/>
            <person name="De Bellis F."/>
            <person name="Dussert S."/>
            <person name="Garsmeur O."/>
            <person name="Gayraud T."/>
            <person name="Guignon V."/>
            <person name="Jahn K."/>
            <person name="Jamilloux V."/>
            <person name="Joet T."/>
            <person name="Labadie K."/>
            <person name="Lan T."/>
            <person name="Leclercq J."/>
            <person name="Lepelley M."/>
            <person name="Leroy T."/>
            <person name="Li L.T."/>
            <person name="Librado P."/>
            <person name="Lopez L."/>
            <person name="Munoz A."/>
            <person name="Noel B."/>
            <person name="Pallavicini A."/>
            <person name="Perrotta G."/>
            <person name="Poncet V."/>
            <person name="Pot D."/>
            <person name="Priyono X."/>
            <person name="Rigoreau M."/>
            <person name="Rouard M."/>
            <person name="Rozas J."/>
            <person name="Tranchant-Dubreuil C."/>
            <person name="VanBuren R."/>
            <person name="Zhang Q."/>
            <person name="Andrade A.C."/>
            <person name="Argout X."/>
            <person name="Bertrand B."/>
            <person name="de Kochko A."/>
            <person name="Graziosi G."/>
            <person name="Henry R.J."/>
            <person name="Jayarama X."/>
            <person name="Ming R."/>
            <person name="Nagai C."/>
            <person name="Rounsley S."/>
            <person name="Sankoff D."/>
            <person name="Giuliano G."/>
            <person name="Albert V.A."/>
            <person name="Wincker P."/>
            <person name="Lashermes P."/>
        </authorList>
    </citation>
    <scope>NUCLEOTIDE SEQUENCE [LARGE SCALE GENOMIC DNA]</scope>
    <source>
        <strain evidence="3">cv. DH200-94</strain>
    </source>
</reference>
<dbReference type="AlphaFoldDB" id="A0A068UFA5"/>
<dbReference type="InterPro" id="IPR032675">
    <property type="entry name" value="LRR_dom_sf"/>
</dbReference>
<evidence type="ECO:0000259" key="1">
    <source>
        <dbReference type="PROSITE" id="PS50181"/>
    </source>
</evidence>
<dbReference type="Pfam" id="PF00646">
    <property type="entry name" value="F-box"/>
    <property type="match status" value="1"/>
</dbReference>
<organism evidence="2 3">
    <name type="scientific">Coffea canephora</name>
    <name type="common">Robusta coffee</name>
    <dbReference type="NCBI Taxonomy" id="49390"/>
    <lineage>
        <taxon>Eukaryota</taxon>
        <taxon>Viridiplantae</taxon>
        <taxon>Streptophyta</taxon>
        <taxon>Embryophyta</taxon>
        <taxon>Tracheophyta</taxon>
        <taxon>Spermatophyta</taxon>
        <taxon>Magnoliopsida</taxon>
        <taxon>eudicotyledons</taxon>
        <taxon>Gunneridae</taxon>
        <taxon>Pentapetalae</taxon>
        <taxon>asterids</taxon>
        <taxon>lamiids</taxon>
        <taxon>Gentianales</taxon>
        <taxon>Rubiaceae</taxon>
        <taxon>Ixoroideae</taxon>
        <taxon>Gardenieae complex</taxon>
        <taxon>Bertiereae - Coffeeae clade</taxon>
        <taxon>Coffeeae</taxon>
        <taxon>Coffea</taxon>
    </lineage>
</organism>
<feature type="domain" description="F-box" evidence="1">
    <location>
        <begin position="45"/>
        <end position="93"/>
    </location>
</feature>
<dbReference type="PhylomeDB" id="A0A068UFA5"/>
<dbReference type="SMART" id="SM00579">
    <property type="entry name" value="FBD"/>
    <property type="match status" value="1"/>
</dbReference>
<dbReference type="STRING" id="49390.A0A068UFA5"/>
<dbReference type="InParanoid" id="A0A068UFA5"/>
<dbReference type="SUPFAM" id="SSF52047">
    <property type="entry name" value="RNI-like"/>
    <property type="match status" value="1"/>
</dbReference>
<name>A0A068UFA5_COFCA</name>
<keyword evidence="3" id="KW-1185">Reference proteome</keyword>
<proteinExistence type="predicted"/>
<dbReference type="PANTHER" id="PTHR31900">
    <property type="entry name" value="F-BOX/RNI SUPERFAMILY PROTEIN-RELATED"/>
    <property type="match status" value="1"/>
</dbReference>
<dbReference type="Proteomes" id="UP000295252">
    <property type="component" value="Chromosome XI"/>
</dbReference>